<accession>A0A164NPZ6</accession>
<comment type="caution">
    <text evidence="1">The sequence shown here is derived from an EMBL/GenBank/DDBJ whole genome shotgun (WGS) entry which is preliminary data.</text>
</comment>
<evidence type="ECO:0000313" key="1">
    <source>
        <dbReference type="EMBL" id="KZM74593.1"/>
    </source>
</evidence>
<proteinExistence type="predicted"/>
<reference evidence="1 2" key="1">
    <citation type="submission" date="2016-04" db="EMBL/GenBank/DDBJ databases">
        <authorList>
            <person name="Evans L.H."/>
            <person name="Alamgir A."/>
            <person name="Owens N."/>
            <person name="Weber N.D."/>
            <person name="Virtaneva K."/>
            <person name="Barbian K."/>
            <person name="Babar A."/>
            <person name="Rosenke K."/>
        </authorList>
    </citation>
    <scope>NUCLEOTIDE SEQUENCE [LARGE SCALE GENOMIC DNA]</scope>
    <source>
        <strain evidence="1 2">IFM 0406</strain>
    </source>
</reference>
<dbReference type="STRING" id="455432.AWN90_21155"/>
<dbReference type="RefSeq" id="WP_067585854.1">
    <property type="nucleotide sequence ID" value="NZ_JABMCZ010000005.1"/>
</dbReference>
<protein>
    <submittedName>
        <fullName evidence="1">Uncharacterized protein</fullName>
    </submittedName>
</protein>
<dbReference type="EMBL" id="LWGR01000004">
    <property type="protein sequence ID" value="KZM74593.1"/>
    <property type="molecule type" value="Genomic_DNA"/>
</dbReference>
<organism evidence="1 2">
    <name type="scientific">Nocardia terpenica</name>
    <dbReference type="NCBI Taxonomy" id="455432"/>
    <lineage>
        <taxon>Bacteria</taxon>
        <taxon>Bacillati</taxon>
        <taxon>Actinomycetota</taxon>
        <taxon>Actinomycetes</taxon>
        <taxon>Mycobacteriales</taxon>
        <taxon>Nocardiaceae</taxon>
        <taxon>Nocardia</taxon>
    </lineage>
</organism>
<dbReference type="Proteomes" id="UP000076512">
    <property type="component" value="Unassembled WGS sequence"/>
</dbReference>
<evidence type="ECO:0000313" key="2">
    <source>
        <dbReference type="Proteomes" id="UP000076512"/>
    </source>
</evidence>
<dbReference type="OrthoDB" id="8565707at2"/>
<sequence length="180" mass="21129">MNKSLTLVEWAVPTILAGWFIASVLGQHPDRTYDKIRRVDKSSGGMFIPNWRFFAPEPGTDDTHFLYRLANEDKSEHTEWREVFSFAPRKLTHAFWFPGRRIEKAIFDVSSTLMHNPETALEKEAKRSACQLVNEFVRRRLTPHPDYPLFQVLMVRYSGYDHGEDPKYDMIFDYEKVGEP</sequence>
<gene>
    <name evidence="1" type="ORF">AWN90_21155</name>
</gene>
<keyword evidence="2" id="KW-1185">Reference proteome</keyword>
<name>A0A164NPZ6_9NOCA</name>
<dbReference type="AlphaFoldDB" id="A0A164NPZ6"/>